<evidence type="ECO:0000259" key="7">
    <source>
        <dbReference type="Pfam" id="PF17917"/>
    </source>
</evidence>
<keyword evidence="3" id="KW-0540">Nuclease</keyword>
<dbReference type="PANTHER" id="PTHR33050:SF7">
    <property type="entry name" value="RIBONUCLEASE H"/>
    <property type="match status" value="1"/>
</dbReference>
<reference evidence="8" key="1">
    <citation type="journal article" date="2023" name="DNA Res.">
        <title>Chromosome-level genome assembly of Phrynocephalus forsythii using third-generation DNA sequencing and Hi-C analysis.</title>
        <authorList>
            <person name="Qi Y."/>
            <person name="Zhao W."/>
            <person name="Zhao Y."/>
            <person name="Niu C."/>
            <person name="Cao S."/>
            <person name="Zhang Y."/>
        </authorList>
    </citation>
    <scope>NUCLEOTIDE SEQUENCE</scope>
    <source>
        <tissue evidence="8">Muscle</tissue>
    </source>
</reference>
<keyword evidence="1" id="KW-0808">Transferase</keyword>
<dbReference type="GO" id="GO:0003676">
    <property type="term" value="F:nucleic acid binding"/>
    <property type="evidence" value="ECO:0007669"/>
    <property type="project" value="InterPro"/>
</dbReference>
<evidence type="ECO:0000256" key="6">
    <source>
        <dbReference type="ARBA" id="ARBA00022918"/>
    </source>
</evidence>
<dbReference type="InterPro" id="IPR052055">
    <property type="entry name" value="Hepadnavirus_pol/RT"/>
</dbReference>
<gene>
    <name evidence="8" type="ORF">JRQ81_019992</name>
</gene>
<feature type="domain" description="Reverse transcriptase RNase H-like" evidence="7">
    <location>
        <begin position="70"/>
        <end position="157"/>
    </location>
</feature>
<comment type="caution">
    <text evidence="8">The sequence shown here is derived from an EMBL/GenBank/DDBJ whole genome shotgun (WGS) entry which is preliminary data.</text>
</comment>
<dbReference type="CDD" id="cd09275">
    <property type="entry name" value="RNase_HI_RT_DIRS1"/>
    <property type="match status" value="1"/>
</dbReference>
<dbReference type="OrthoDB" id="10068174at2759"/>
<evidence type="ECO:0000256" key="2">
    <source>
        <dbReference type="ARBA" id="ARBA00022695"/>
    </source>
</evidence>
<protein>
    <recommendedName>
        <fullName evidence="7">Reverse transcriptase RNase H-like domain-containing protein</fullName>
    </recommendedName>
</protein>
<dbReference type="PANTHER" id="PTHR33050">
    <property type="entry name" value="REVERSE TRANSCRIPTASE DOMAIN-CONTAINING PROTEIN"/>
    <property type="match status" value="1"/>
</dbReference>
<dbReference type="GO" id="GO:0016787">
    <property type="term" value="F:hydrolase activity"/>
    <property type="evidence" value="ECO:0007669"/>
    <property type="project" value="UniProtKB-KW"/>
</dbReference>
<dbReference type="Pfam" id="PF17917">
    <property type="entry name" value="RT_RNaseH"/>
    <property type="match status" value="1"/>
</dbReference>
<accession>A0A9Q1AZ30</accession>
<evidence type="ECO:0000313" key="9">
    <source>
        <dbReference type="Proteomes" id="UP001142489"/>
    </source>
</evidence>
<evidence type="ECO:0000256" key="5">
    <source>
        <dbReference type="ARBA" id="ARBA00022801"/>
    </source>
</evidence>
<keyword evidence="2" id="KW-0548">Nucleotidyltransferase</keyword>
<keyword evidence="9" id="KW-1185">Reference proteome</keyword>
<dbReference type="EMBL" id="JAPFRF010000010">
    <property type="protein sequence ID" value="KAJ7320481.1"/>
    <property type="molecule type" value="Genomic_DNA"/>
</dbReference>
<dbReference type="InterPro" id="IPR041373">
    <property type="entry name" value="RT_RNaseH"/>
</dbReference>
<keyword evidence="4" id="KW-0255">Endonuclease</keyword>
<dbReference type="Proteomes" id="UP001142489">
    <property type="component" value="Unassembled WGS sequence"/>
</dbReference>
<name>A0A9Q1AZ30_9SAUR</name>
<dbReference type="GO" id="GO:0004519">
    <property type="term" value="F:endonuclease activity"/>
    <property type="evidence" value="ECO:0007669"/>
    <property type="project" value="UniProtKB-KW"/>
</dbReference>
<dbReference type="InterPro" id="IPR036397">
    <property type="entry name" value="RNaseH_sf"/>
</dbReference>
<evidence type="ECO:0000256" key="1">
    <source>
        <dbReference type="ARBA" id="ARBA00022679"/>
    </source>
</evidence>
<organism evidence="8 9">
    <name type="scientific">Phrynocephalus forsythii</name>
    <dbReference type="NCBI Taxonomy" id="171643"/>
    <lineage>
        <taxon>Eukaryota</taxon>
        <taxon>Metazoa</taxon>
        <taxon>Chordata</taxon>
        <taxon>Craniata</taxon>
        <taxon>Vertebrata</taxon>
        <taxon>Euteleostomi</taxon>
        <taxon>Lepidosauria</taxon>
        <taxon>Squamata</taxon>
        <taxon>Bifurcata</taxon>
        <taxon>Unidentata</taxon>
        <taxon>Episquamata</taxon>
        <taxon>Toxicofera</taxon>
        <taxon>Iguania</taxon>
        <taxon>Acrodonta</taxon>
        <taxon>Agamidae</taxon>
        <taxon>Agaminae</taxon>
        <taxon>Phrynocephalus</taxon>
    </lineage>
</organism>
<evidence type="ECO:0000256" key="3">
    <source>
        <dbReference type="ARBA" id="ARBA00022722"/>
    </source>
</evidence>
<dbReference type="GO" id="GO:0003964">
    <property type="term" value="F:RNA-directed DNA polymerase activity"/>
    <property type="evidence" value="ECO:0007669"/>
    <property type="project" value="UniProtKB-KW"/>
</dbReference>
<dbReference type="SUPFAM" id="SSF56672">
    <property type="entry name" value="DNA/RNA polymerases"/>
    <property type="match status" value="1"/>
</dbReference>
<proteinExistence type="predicted"/>
<sequence length="332" mass="37914">MASTTSVLPHARLPLRPLQSCLLRQYNPLHDSLLKQVLIPQDTYLSLQWWASPLHLDSGRLFKSPPISRVVATDASTIGWGAHCDSAYIHGTWNEMEKRLHINYLELLAIFKALRAFEPLITNQTIQIVTDNTTALYYLNKQNGTRSRRLLNLTLELWDWCCIRNITPQAIHIASTDNHMADVLSRRTYNNHKWSLLHSIFVDLCNVWGTPSIDLFASQFNKKCPLYCSRAGQGPGSLGDAFSLKWPQNLLYAFPPIPLIQKTIIKLQESPTTLILIAPWWPRQPWFATLLSLASNYRKLPLRPHLLSQSNGSILHPDLQSLHLTAWLVHSH</sequence>
<dbReference type="AlphaFoldDB" id="A0A9Q1AZ30"/>
<dbReference type="Gene3D" id="3.30.420.10">
    <property type="entry name" value="Ribonuclease H-like superfamily/Ribonuclease H"/>
    <property type="match status" value="1"/>
</dbReference>
<evidence type="ECO:0000256" key="4">
    <source>
        <dbReference type="ARBA" id="ARBA00022759"/>
    </source>
</evidence>
<evidence type="ECO:0000313" key="8">
    <source>
        <dbReference type="EMBL" id="KAJ7320481.1"/>
    </source>
</evidence>
<dbReference type="InterPro" id="IPR043502">
    <property type="entry name" value="DNA/RNA_pol_sf"/>
</dbReference>
<keyword evidence="5" id="KW-0378">Hydrolase</keyword>
<keyword evidence="6" id="KW-0695">RNA-directed DNA polymerase</keyword>